<dbReference type="Proteomes" id="UP001057402">
    <property type="component" value="Chromosome 5"/>
</dbReference>
<dbReference type="EMBL" id="CM042884">
    <property type="protein sequence ID" value="KAI4369251.1"/>
    <property type="molecule type" value="Genomic_DNA"/>
</dbReference>
<comment type="caution">
    <text evidence="1">The sequence shown here is derived from an EMBL/GenBank/DDBJ whole genome shotgun (WGS) entry which is preliminary data.</text>
</comment>
<organism evidence="1 2">
    <name type="scientific">Melastoma candidum</name>
    <dbReference type="NCBI Taxonomy" id="119954"/>
    <lineage>
        <taxon>Eukaryota</taxon>
        <taxon>Viridiplantae</taxon>
        <taxon>Streptophyta</taxon>
        <taxon>Embryophyta</taxon>
        <taxon>Tracheophyta</taxon>
        <taxon>Spermatophyta</taxon>
        <taxon>Magnoliopsida</taxon>
        <taxon>eudicotyledons</taxon>
        <taxon>Gunneridae</taxon>
        <taxon>Pentapetalae</taxon>
        <taxon>rosids</taxon>
        <taxon>malvids</taxon>
        <taxon>Myrtales</taxon>
        <taxon>Melastomataceae</taxon>
        <taxon>Melastomatoideae</taxon>
        <taxon>Melastomateae</taxon>
        <taxon>Melastoma</taxon>
    </lineage>
</organism>
<keyword evidence="2" id="KW-1185">Reference proteome</keyword>
<name>A0ACB9QTF9_9MYRT</name>
<protein>
    <submittedName>
        <fullName evidence="1">Uncharacterized protein</fullName>
    </submittedName>
</protein>
<gene>
    <name evidence="1" type="ORF">MLD38_017713</name>
</gene>
<evidence type="ECO:0000313" key="2">
    <source>
        <dbReference type="Proteomes" id="UP001057402"/>
    </source>
</evidence>
<proteinExistence type="predicted"/>
<sequence>MKDGRVVGAPGFIVLVLLAASLLPGSVPSFFEPFDVSYDHRALIIDGERRMLTSAGIHYPRATPEMWPDLIAKSKEGGADMIQSYVFWSGHEPQRGQYYFEGQYDLVKFVKLVGSSRMFFHLRIGPYVCAEWNFGGFPVWLRDIPGIEFRTDNAPFKEEMERFVRKIVDLMREEMLFSWQGGPIIMLQIENEYGNIESSYGKGGKEYVKWAASMALGLDAKVPWIMCRQDDAPDPIINSCNAYYCDGFKPNSNGKPIFWTEDWDGWYASWGGRLPHRPVEDLAFAIARFFQRGGSFQNYYMFFGGTNFGRTSGGPFLITSYDYDAPIDEYGLLSQPKWGHLKDLHAAIKLCNRALVASDSPQYIKLGPMQEAHVYYVNNHIEGRNTTTYHTSESSCSAFLANIDERRTVNVQFHGRAYALPPWSVSILPDCVNVVFNTAKVSAQTSVKPLATEFPLKLNLSLWPQTGQKSGLTAFTEPWVYLKEPITVWSEQVFTAKGFLEHLNVTKDASDYLWYFTRVYVSDDDVEYWEEKGIRPTVLINSIRDLARVYVNGGLSAVTFGRWVKEVQPVNLSRGYNDLVLLSQTVGLQNYGAFLERDGAGFRGPAKLTGFKNGDIDLLEMSWTYQVGLKGESMKIYSKEGIADVEWTPVKEGDDKSEFTWYKTYFNSPEGDAPVALDLGSMGKGQAWVNGHHLGRYWTLVAPKDGCQDKCDYRGAYHSEKCQWNCGRPTQTRYHIPRSWLQDSGNLLVIFEEIGGNPSDISIKLHTSEVICGQVSEAHYPPLSRWRLQDSTTGEISLDDPTPEMHLQCENGHVISSVEFSSYGTPTGSCQNFGKSRCHAPSSLQVVREACEGRNGCSVSVSNTRFGSDPCRGTLKTLAVQARCTPSSKGLAAASM</sequence>
<accession>A0ACB9QTF9</accession>
<evidence type="ECO:0000313" key="1">
    <source>
        <dbReference type="EMBL" id="KAI4369251.1"/>
    </source>
</evidence>
<reference evidence="2" key="1">
    <citation type="journal article" date="2023" name="Front. Plant Sci.">
        <title>Chromosomal-level genome assembly of Melastoma candidum provides insights into trichome evolution.</title>
        <authorList>
            <person name="Zhong Y."/>
            <person name="Wu W."/>
            <person name="Sun C."/>
            <person name="Zou P."/>
            <person name="Liu Y."/>
            <person name="Dai S."/>
            <person name="Zhou R."/>
        </authorList>
    </citation>
    <scope>NUCLEOTIDE SEQUENCE [LARGE SCALE GENOMIC DNA]</scope>
</reference>